<feature type="region of interest" description="Disordered" evidence="1">
    <location>
        <begin position="68"/>
        <end position="93"/>
    </location>
</feature>
<dbReference type="Proteomes" id="UP001054252">
    <property type="component" value="Unassembled WGS sequence"/>
</dbReference>
<organism evidence="2 3">
    <name type="scientific">Rubroshorea leprosula</name>
    <dbReference type="NCBI Taxonomy" id="152421"/>
    <lineage>
        <taxon>Eukaryota</taxon>
        <taxon>Viridiplantae</taxon>
        <taxon>Streptophyta</taxon>
        <taxon>Embryophyta</taxon>
        <taxon>Tracheophyta</taxon>
        <taxon>Spermatophyta</taxon>
        <taxon>Magnoliopsida</taxon>
        <taxon>eudicotyledons</taxon>
        <taxon>Gunneridae</taxon>
        <taxon>Pentapetalae</taxon>
        <taxon>rosids</taxon>
        <taxon>malvids</taxon>
        <taxon>Malvales</taxon>
        <taxon>Dipterocarpaceae</taxon>
        <taxon>Rubroshorea</taxon>
    </lineage>
</organism>
<comment type="caution">
    <text evidence="2">The sequence shown here is derived from an EMBL/GenBank/DDBJ whole genome shotgun (WGS) entry which is preliminary data.</text>
</comment>
<dbReference type="AlphaFoldDB" id="A0AAV5MUS2"/>
<dbReference type="EMBL" id="BPVZ01001781">
    <property type="protein sequence ID" value="GKV53726.1"/>
    <property type="molecule type" value="Genomic_DNA"/>
</dbReference>
<evidence type="ECO:0000313" key="3">
    <source>
        <dbReference type="Proteomes" id="UP001054252"/>
    </source>
</evidence>
<keyword evidence="3" id="KW-1185">Reference proteome</keyword>
<protein>
    <submittedName>
        <fullName evidence="2">Uncharacterized protein</fullName>
    </submittedName>
</protein>
<proteinExistence type="predicted"/>
<evidence type="ECO:0000256" key="1">
    <source>
        <dbReference type="SAM" id="MobiDB-lite"/>
    </source>
</evidence>
<feature type="non-terminal residue" evidence="2">
    <location>
        <position position="93"/>
    </location>
</feature>
<gene>
    <name evidence="2" type="ORF">SLEP1_g60243</name>
</gene>
<evidence type="ECO:0000313" key="2">
    <source>
        <dbReference type="EMBL" id="GKV53726.1"/>
    </source>
</evidence>
<accession>A0AAV5MUS2</accession>
<sequence>MGSNPFGSELGARLQAKPAIEATPLELGPVQKEPSDEIMKTTLAPLAGGRQLVPPLGINQYLIEGSSSTSTSIPLMDDAQRCEGETADGIPLD</sequence>
<name>A0AAV5MUS2_9ROSI</name>
<reference evidence="2 3" key="1">
    <citation type="journal article" date="2021" name="Commun. Biol.">
        <title>The genome of Shorea leprosula (Dipterocarpaceae) highlights the ecological relevance of drought in aseasonal tropical rainforests.</title>
        <authorList>
            <person name="Ng K.K.S."/>
            <person name="Kobayashi M.J."/>
            <person name="Fawcett J.A."/>
            <person name="Hatakeyama M."/>
            <person name="Paape T."/>
            <person name="Ng C.H."/>
            <person name="Ang C.C."/>
            <person name="Tnah L.H."/>
            <person name="Lee C.T."/>
            <person name="Nishiyama T."/>
            <person name="Sese J."/>
            <person name="O'Brien M.J."/>
            <person name="Copetti D."/>
            <person name="Mohd Noor M.I."/>
            <person name="Ong R.C."/>
            <person name="Putra M."/>
            <person name="Sireger I.Z."/>
            <person name="Indrioko S."/>
            <person name="Kosugi Y."/>
            <person name="Izuno A."/>
            <person name="Isagi Y."/>
            <person name="Lee S.L."/>
            <person name="Shimizu K.K."/>
        </authorList>
    </citation>
    <scope>NUCLEOTIDE SEQUENCE [LARGE SCALE GENOMIC DNA]</scope>
    <source>
        <strain evidence="2">214</strain>
    </source>
</reference>